<keyword evidence="8" id="KW-0391">Immunity</keyword>
<dbReference type="Gene3D" id="3.40.50.10140">
    <property type="entry name" value="Toll/interleukin-1 receptor homology (TIR) domain"/>
    <property type="match status" value="1"/>
</dbReference>
<evidence type="ECO:0000256" key="14">
    <source>
        <dbReference type="SAM" id="Phobius"/>
    </source>
</evidence>
<dbReference type="FunFam" id="3.40.50.10140:FF:000001">
    <property type="entry name" value="Toll-like receptor 2"/>
    <property type="match status" value="1"/>
</dbReference>
<dbReference type="KEGG" id="cvn:111109354"/>
<dbReference type="InterPro" id="IPR012337">
    <property type="entry name" value="RNaseH-like_sf"/>
</dbReference>
<evidence type="ECO:0000256" key="1">
    <source>
        <dbReference type="ARBA" id="ARBA00004479"/>
    </source>
</evidence>
<dbReference type="InterPro" id="IPR003591">
    <property type="entry name" value="Leu-rich_rpt_typical-subtyp"/>
</dbReference>
<evidence type="ECO:0000256" key="7">
    <source>
        <dbReference type="ARBA" id="ARBA00022737"/>
    </source>
</evidence>
<feature type="domain" description="TIR" evidence="15">
    <location>
        <begin position="997"/>
        <end position="1137"/>
    </location>
</feature>
<dbReference type="GeneID" id="111109354"/>
<evidence type="ECO:0000256" key="12">
    <source>
        <dbReference type="ARBA" id="ARBA00023180"/>
    </source>
</evidence>
<name>A0A8B8BCJ9_CRAVI</name>
<dbReference type="SMART" id="SM00365">
    <property type="entry name" value="LRR_SD22"/>
    <property type="match status" value="5"/>
</dbReference>
<sequence length="1137" mass="131122">MAHFQDRDCGTKNQSTVGTERQNNTKAHTDPALSNPTKDSFQKKSITCGYCKKSGHVISECFKLQRRRERDSKPQPSGCTAPVDTVDLETPAVSQVSMSSACDYMEDYKPFLSQGFISLDENSDPKPIRILRDTGASQTLLLEGILPLSENTSVGASVLLQGVELGRVDVPLHRIYLKSDLITGPVIVGVRHNLPVEGVSMLLGNDLAKNKVVAEPIVTHNPDVVLDSNDDTDLYPSCVVTRAMLVEEQKKDPELLRLRLRAQPSEEADKVSECYYLNGDVLMRKWRPPDAKPDEEWQVQVVHELGIKQYKSSAYHPESQGVLERFHQTLKNMIRTFCMQYEKDWDDGIHFLLFAARESVQESLGFSPFELVFGHTIMTMSSYVAYLLVLQLVSVLGINVNNCTYDADCVCSLVNETLYADCSNRELHSFPTFWPNVSRINISNNSLTQFPDRSLLPDDLTYLDFSFNKINKFRNNTFKQLWKLSDLRLNHNRLHFTDDIERGIFADLINIKHLDISNNPLLTFRILPILIYGLQNSTIEILRLNKLHCPFGLNTELRIEDVRYLRHTNLRELHIASNKIAIIETGAVYFFPSTLQKISLADNVLSFGLYIFEMYSLKNLETLIISQQHRQTSPHEIYNNLIFLACNNGRRYIPDPRSLHESSIEPFRYPKGLHNRRFRKLSTTLVNVTVPIPKSLKTVYLNDGIVGYTIPEMSFTENSIENLYLQGNLMQSWIGPVRGMENLKRLNLSNNFCSKISTNFFQHFTAMSCLYLNNNLLGFSLAPDTDGNIFKALKRLKYLELKNNKITHLPFAVFKNLKRLEKLYLNDNLLTDIRFDIVTLESLQYLDLSENQIQYLSESTMHQLDQHADLAHFTLNLKGNPLLCSCGTLSFLQWMIETQSRNIDMNNFRDYTCTQFSRKGKILNFTYIEDHIEELTKKCSSYTTLICVIISSIILFLVVLSAGLFYRFRWKLRYFYYMTKSRYHGYKAVRGDDQSDFKYDAFVSYADEDMEFVREMISKLEGERNMRLCIHHRDFVPGYDIAENIITAINKSKKTIVILSENFIKSSWCMYELHIAKMEEIYSRGTEDVLFLLCYKSIPTETIPLSVMDVINQKSYIEFPNDADDNTVFWNRLWETV</sequence>
<dbReference type="Proteomes" id="UP000694844">
    <property type="component" value="Chromosome 8"/>
</dbReference>
<feature type="transmembrane region" description="Helical" evidence="14">
    <location>
        <begin position="942"/>
        <end position="966"/>
    </location>
</feature>
<dbReference type="SMART" id="SM00369">
    <property type="entry name" value="LRR_TYP"/>
    <property type="match status" value="7"/>
</dbReference>
<dbReference type="InterPro" id="IPR000157">
    <property type="entry name" value="TIR_dom"/>
</dbReference>
<dbReference type="OrthoDB" id="6075019at2759"/>
<feature type="compositionally biased region" description="Polar residues" evidence="13">
    <location>
        <begin position="11"/>
        <end position="41"/>
    </location>
</feature>
<dbReference type="PROSITE" id="PS50104">
    <property type="entry name" value="TIR"/>
    <property type="match status" value="1"/>
</dbReference>
<dbReference type="Pfam" id="PF01582">
    <property type="entry name" value="TIR"/>
    <property type="match status" value="1"/>
</dbReference>
<keyword evidence="17" id="KW-1185">Reference proteome</keyword>
<protein>
    <submittedName>
        <fullName evidence="18">Toll-like receptor 6</fullName>
    </submittedName>
</protein>
<keyword evidence="9 14" id="KW-1133">Transmembrane helix</keyword>
<dbReference type="GO" id="GO:0045087">
    <property type="term" value="P:innate immune response"/>
    <property type="evidence" value="ECO:0007669"/>
    <property type="project" value="UniProtKB-KW"/>
</dbReference>
<keyword evidence="6" id="KW-0732">Signal</keyword>
<reference evidence="18" key="1">
    <citation type="submission" date="2025-08" db="UniProtKB">
        <authorList>
            <consortium name="RefSeq"/>
        </authorList>
    </citation>
    <scope>IDENTIFICATION</scope>
    <source>
        <tissue evidence="18">Whole sample</tissue>
    </source>
</reference>
<evidence type="ECO:0000256" key="8">
    <source>
        <dbReference type="ARBA" id="ARBA00022859"/>
    </source>
</evidence>
<dbReference type="InterPro" id="IPR026906">
    <property type="entry name" value="LRR_5"/>
</dbReference>
<keyword evidence="3" id="KW-0399">Innate immunity</keyword>
<dbReference type="GO" id="GO:0008270">
    <property type="term" value="F:zinc ion binding"/>
    <property type="evidence" value="ECO:0007669"/>
    <property type="project" value="InterPro"/>
</dbReference>
<dbReference type="GO" id="GO:0007165">
    <property type="term" value="P:signal transduction"/>
    <property type="evidence" value="ECO:0007669"/>
    <property type="project" value="InterPro"/>
</dbReference>
<dbReference type="PANTHER" id="PTHR24365">
    <property type="entry name" value="TOLL-LIKE RECEPTOR"/>
    <property type="match status" value="1"/>
</dbReference>
<proteinExistence type="inferred from homology"/>
<feature type="compositionally biased region" description="Basic and acidic residues" evidence="13">
    <location>
        <begin position="1"/>
        <end position="10"/>
    </location>
</feature>
<dbReference type="Pfam" id="PF13855">
    <property type="entry name" value="LRR_8"/>
    <property type="match status" value="2"/>
</dbReference>
<comment type="similarity">
    <text evidence="2">Belongs to the Toll-like receptor family.</text>
</comment>
<keyword evidence="11" id="KW-0675">Receptor</keyword>
<keyword evidence="12" id="KW-0325">Glycoprotein</keyword>
<dbReference type="AlphaFoldDB" id="A0A8B8BCJ9"/>
<dbReference type="GO" id="GO:0015074">
    <property type="term" value="P:DNA integration"/>
    <property type="evidence" value="ECO:0007669"/>
    <property type="project" value="InterPro"/>
</dbReference>
<dbReference type="PROSITE" id="PS51450">
    <property type="entry name" value="LRR"/>
    <property type="match status" value="1"/>
</dbReference>
<dbReference type="InterPro" id="IPR036875">
    <property type="entry name" value="Znf_CCHC_sf"/>
</dbReference>
<gene>
    <name evidence="18" type="primary">LOC111109354</name>
</gene>
<dbReference type="GO" id="GO:0005886">
    <property type="term" value="C:plasma membrane"/>
    <property type="evidence" value="ECO:0007669"/>
    <property type="project" value="TreeGrafter"/>
</dbReference>
<evidence type="ECO:0000313" key="18">
    <source>
        <dbReference type="RefSeq" id="XP_022301140.1"/>
    </source>
</evidence>
<dbReference type="PRINTS" id="PR01537">
    <property type="entry name" value="INTRLKN1R1F"/>
</dbReference>
<dbReference type="GO" id="GO:0003676">
    <property type="term" value="F:nucleic acid binding"/>
    <property type="evidence" value="ECO:0007669"/>
    <property type="project" value="InterPro"/>
</dbReference>
<dbReference type="InterPro" id="IPR036397">
    <property type="entry name" value="RNaseH_sf"/>
</dbReference>
<dbReference type="PANTHER" id="PTHR24365:SF530">
    <property type="entry name" value="MSTPROX-RELATED"/>
    <property type="match status" value="1"/>
</dbReference>
<dbReference type="SUPFAM" id="SSF57756">
    <property type="entry name" value="Retrovirus zinc finger-like domains"/>
    <property type="match status" value="1"/>
</dbReference>
<evidence type="ECO:0000256" key="10">
    <source>
        <dbReference type="ARBA" id="ARBA00023136"/>
    </source>
</evidence>
<evidence type="ECO:0000256" key="9">
    <source>
        <dbReference type="ARBA" id="ARBA00022989"/>
    </source>
</evidence>
<dbReference type="SUPFAM" id="SSF53098">
    <property type="entry name" value="Ribonuclease H-like"/>
    <property type="match status" value="1"/>
</dbReference>
<dbReference type="InterPro" id="IPR001584">
    <property type="entry name" value="Integrase_cat-core"/>
</dbReference>
<evidence type="ECO:0000256" key="4">
    <source>
        <dbReference type="ARBA" id="ARBA00022614"/>
    </source>
</evidence>
<evidence type="ECO:0000256" key="3">
    <source>
        <dbReference type="ARBA" id="ARBA00022588"/>
    </source>
</evidence>
<evidence type="ECO:0000259" key="15">
    <source>
        <dbReference type="PROSITE" id="PS50104"/>
    </source>
</evidence>
<dbReference type="Pfam" id="PF13306">
    <property type="entry name" value="LRR_5"/>
    <property type="match status" value="1"/>
</dbReference>
<feature type="region of interest" description="Disordered" evidence="13">
    <location>
        <begin position="1"/>
        <end position="41"/>
    </location>
</feature>
<evidence type="ECO:0000256" key="2">
    <source>
        <dbReference type="ARBA" id="ARBA00009634"/>
    </source>
</evidence>
<comment type="subcellular location">
    <subcellularLocation>
        <location evidence="1">Membrane</location>
        <topology evidence="1">Single-pass type I membrane protein</topology>
    </subcellularLocation>
</comment>
<evidence type="ECO:0000256" key="6">
    <source>
        <dbReference type="ARBA" id="ARBA00022729"/>
    </source>
</evidence>
<dbReference type="InterPro" id="IPR032675">
    <property type="entry name" value="LRR_dom_sf"/>
</dbReference>
<evidence type="ECO:0000259" key="16">
    <source>
        <dbReference type="PROSITE" id="PS50994"/>
    </source>
</evidence>
<evidence type="ECO:0000256" key="11">
    <source>
        <dbReference type="ARBA" id="ARBA00023170"/>
    </source>
</evidence>
<organism evidence="17 18">
    <name type="scientific">Crassostrea virginica</name>
    <name type="common">Eastern oyster</name>
    <dbReference type="NCBI Taxonomy" id="6565"/>
    <lineage>
        <taxon>Eukaryota</taxon>
        <taxon>Metazoa</taxon>
        <taxon>Spiralia</taxon>
        <taxon>Lophotrochozoa</taxon>
        <taxon>Mollusca</taxon>
        <taxon>Bivalvia</taxon>
        <taxon>Autobranchia</taxon>
        <taxon>Pteriomorphia</taxon>
        <taxon>Ostreida</taxon>
        <taxon>Ostreoidea</taxon>
        <taxon>Ostreidae</taxon>
        <taxon>Crassostrea</taxon>
    </lineage>
</organism>
<dbReference type="RefSeq" id="XP_022301140.1">
    <property type="nucleotide sequence ID" value="XM_022445432.1"/>
</dbReference>
<evidence type="ECO:0000313" key="17">
    <source>
        <dbReference type="Proteomes" id="UP000694844"/>
    </source>
</evidence>
<evidence type="ECO:0000256" key="5">
    <source>
        <dbReference type="ARBA" id="ARBA00022692"/>
    </source>
</evidence>
<dbReference type="InterPro" id="IPR035897">
    <property type="entry name" value="Toll_tir_struct_dom_sf"/>
</dbReference>
<dbReference type="PROSITE" id="PS50994">
    <property type="entry name" value="INTEGRASE"/>
    <property type="match status" value="1"/>
</dbReference>
<keyword evidence="7" id="KW-0677">Repeat</keyword>
<dbReference type="GO" id="GO:0038023">
    <property type="term" value="F:signaling receptor activity"/>
    <property type="evidence" value="ECO:0007669"/>
    <property type="project" value="TreeGrafter"/>
</dbReference>
<keyword evidence="4" id="KW-0433">Leucine-rich repeat</keyword>
<dbReference type="SMART" id="SM00255">
    <property type="entry name" value="TIR"/>
    <property type="match status" value="1"/>
</dbReference>
<keyword evidence="5 14" id="KW-0812">Transmembrane</keyword>
<dbReference type="Gene3D" id="3.30.420.10">
    <property type="entry name" value="Ribonuclease H-like superfamily/Ribonuclease H"/>
    <property type="match status" value="1"/>
</dbReference>
<dbReference type="InterPro" id="IPR001611">
    <property type="entry name" value="Leu-rich_rpt"/>
</dbReference>
<dbReference type="SUPFAM" id="SSF52200">
    <property type="entry name" value="Toll/Interleukin receptor TIR domain"/>
    <property type="match status" value="1"/>
</dbReference>
<keyword evidence="10 14" id="KW-0472">Membrane</keyword>
<evidence type="ECO:0000256" key="13">
    <source>
        <dbReference type="SAM" id="MobiDB-lite"/>
    </source>
</evidence>
<feature type="domain" description="Integrase catalytic" evidence="16">
    <location>
        <begin position="300"/>
        <end position="376"/>
    </location>
</feature>
<dbReference type="SUPFAM" id="SSF52058">
    <property type="entry name" value="L domain-like"/>
    <property type="match status" value="2"/>
</dbReference>
<accession>A0A8B8BCJ9</accession>
<dbReference type="Gene3D" id="3.80.10.10">
    <property type="entry name" value="Ribonuclease Inhibitor"/>
    <property type="match status" value="2"/>
</dbReference>